<evidence type="ECO:0000313" key="2">
    <source>
        <dbReference type="EMBL" id="KAA8645761.1"/>
    </source>
</evidence>
<comment type="caution">
    <text evidence="3">The sequence shown here is derived from an EMBL/GenBank/DDBJ whole genome shotgun (WGS) entry which is preliminary data.</text>
</comment>
<dbReference type="GeneID" id="54329882"/>
<dbReference type="EMBL" id="QUQM01000007">
    <property type="protein sequence ID" value="KAA8645761.1"/>
    <property type="molecule type" value="Genomic_DNA"/>
</dbReference>
<dbReference type="PRINTS" id="PR00195">
    <property type="entry name" value="DYNAMIN"/>
</dbReference>
<dbReference type="OrthoDB" id="415706at2759"/>
<evidence type="ECO:0000259" key="1">
    <source>
        <dbReference type="Pfam" id="PF00350"/>
    </source>
</evidence>
<dbReference type="AlphaFoldDB" id="A0A4S3JIK9"/>
<dbReference type="Proteomes" id="UP000324241">
    <property type="component" value="Unassembled WGS sequence"/>
</dbReference>
<name>A0A4S3JIK9_9EURO</name>
<dbReference type="Proteomes" id="UP000308092">
    <property type="component" value="Unassembled WGS sequence"/>
</dbReference>
<dbReference type="InterPro" id="IPR027417">
    <property type="entry name" value="P-loop_NTPase"/>
</dbReference>
<evidence type="ECO:0000313" key="4">
    <source>
        <dbReference type="Proteomes" id="UP000308092"/>
    </source>
</evidence>
<dbReference type="STRING" id="1220188.A0A4S3JIK9"/>
<sequence length="206" mass="22726">MQGFGEFVDLPQNVVSGDHSSGKLSMLEALSGVHFPRSDTPCTRLPTEVVLRKDSNIEVASWSSFVSGIKRFMNRNRDRKRFPFFVGEWSIDFATRGFITSVPPPVVDLLATEQAGTKITLVVLLAARDAFDHRIQSAGSLNFDMETSFVFVSTVVEREEYDAEISADADPVLPTPAVTFPPVVQPSLFVAVTEVDFLKVKSNVLL</sequence>
<keyword evidence="4" id="KW-1185">Reference proteome</keyword>
<reference evidence="2 5" key="2">
    <citation type="submission" date="2019-08" db="EMBL/GenBank/DDBJ databases">
        <title>The genome sequence of a newly discovered highly antifungal drug resistant Aspergillus species, Aspergillus tanneri NIH 1004.</title>
        <authorList>
            <person name="Mounaud S."/>
            <person name="Singh I."/>
            <person name="Joardar V."/>
            <person name="Pakala S."/>
            <person name="Pakala S."/>
            <person name="Venepally P."/>
            <person name="Chung J.K."/>
            <person name="Losada L."/>
            <person name="Nierman W.C."/>
        </authorList>
    </citation>
    <scope>NUCLEOTIDE SEQUENCE [LARGE SCALE GENOMIC DNA]</scope>
    <source>
        <strain evidence="2 5">NIH1004</strain>
    </source>
</reference>
<dbReference type="InterPro" id="IPR022812">
    <property type="entry name" value="Dynamin"/>
</dbReference>
<dbReference type="InterPro" id="IPR045063">
    <property type="entry name" value="Dynamin_N"/>
</dbReference>
<proteinExistence type="predicted"/>
<feature type="domain" description="Dynamin N-terminal" evidence="1">
    <location>
        <begin position="14"/>
        <end position="63"/>
    </location>
</feature>
<dbReference type="EMBL" id="SOSA01000161">
    <property type="protein sequence ID" value="THC95346.1"/>
    <property type="molecule type" value="Genomic_DNA"/>
</dbReference>
<dbReference type="Gene3D" id="3.40.50.300">
    <property type="entry name" value="P-loop containing nucleotide triphosphate hydrolases"/>
    <property type="match status" value="1"/>
</dbReference>
<dbReference type="RefSeq" id="XP_033425122.1">
    <property type="nucleotide sequence ID" value="XM_033571807.1"/>
</dbReference>
<reference evidence="3 4" key="1">
    <citation type="submission" date="2019-03" db="EMBL/GenBank/DDBJ databases">
        <title>The genome sequence of a newly discovered highly antifungal drug resistant Aspergillus species, Aspergillus tanneri NIH 1004.</title>
        <authorList>
            <person name="Mounaud S."/>
            <person name="Singh I."/>
            <person name="Joardar V."/>
            <person name="Pakala S."/>
            <person name="Pakala S."/>
            <person name="Venepally P."/>
            <person name="Hoover J."/>
            <person name="Nierman W."/>
            <person name="Chung J."/>
            <person name="Losada L."/>
        </authorList>
    </citation>
    <scope>NUCLEOTIDE SEQUENCE [LARGE SCALE GENOMIC DNA]</scope>
    <source>
        <strain evidence="3 4">NIH1004</strain>
    </source>
</reference>
<evidence type="ECO:0000313" key="5">
    <source>
        <dbReference type="Proteomes" id="UP000324241"/>
    </source>
</evidence>
<dbReference type="VEuPathDB" id="FungiDB:EYZ11_005160"/>
<evidence type="ECO:0000313" key="3">
    <source>
        <dbReference type="EMBL" id="THC95346.1"/>
    </source>
</evidence>
<organism evidence="3 4">
    <name type="scientific">Aspergillus tanneri</name>
    <dbReference type="NCBI Taxonomy" id="1220188"/>
    <lineage>
        <taxon>Eukaryota</taxon>
        <taxon>Fungi</taxon>
        <taxon>Dikarya</taxon>
        <taxon>Ascomycota</taxon>
        <taxon>Pezizomycotina</taxon>
        <taxon>Eurotiomycetes</taxon>
        <taxon>Eurotiomycetidae</taxon>
        <taxon>Eurotiales</taxon>
        <taxon>Aspergillaceae</taxon>
        <taxon>Aspergillus</taxon>
        <taxon>Aspergillus subgen. Circumdati</taxon>
    </lineage>
</organism>
<protein>
    <recommendedName>
        <fullName evidence="1">Dynamin N-terminal domain-containing protein</fullName>
    </recommendedName>
</protein>
<accession>A0A4S3JIK9</accession>
<dbReference type="SUPFAM" id="SSF52540">
    <property type="entry name" value="P-loop containing nucleoside triphosphate hydrolases"/>
    <property type="match status" value="1"/>
</dbReference>
<dbReference type="Pfam" id="PF00350">
    <property type="entry name" value="Dynamin_N"/>
    <property type="match status" value="1"/>
</dbReference>
<gene>
    <name evidence="2" type="ORF">ATNIH1004_007180</name>
    <name evidence="3" type="ORF">EYZ11_005160</name>
</gene>